<keyword evidence="2" id="KW-1185">Reference proteome</keyword>
<comment type="caution">
    <text evidence="1">The sequence shown here is derived from an EMBL/GenBank/DDBJ whole genome shotgun (WGS) entry which is preliminary data.</text>
</comment>
<dbReference type="RefSeq" id="WP_190474723.1">
    <property type="nucleotide sequence ID" value="NZ_JACJSG010000024.1"/>
</dbReference>
<gene>
    <name evidence="1" type="ORF">H6G83_17885</name>
</gene>
<evidence type="ECO:0000313" key="2">
    <source>
        <dbReference type="Proteomes" id="UP000661112"/>
    </source>
</evidence>
<organism evidence="1 2">
    <name type="scientific">Anabaena azotica FACHB-119</name>
    <dbReference type="NCBI Taxonomy" id="947527"/>
    <lineage>
        <taxon>Bacteria</taxon>
        <taxon>Bacillati</taxon>
        <taxon>Cyanobacteriota</taxon>
        <taxon>Cyanophyceae</taxon>
        <taxon>Nostocales</taxon>
        <taxon>Nostocaceae</taxon>
        <taxon>Anabaena</taxon>
        <taxon>Anabaena azotica</taxon>
    </lineage>
</organism>
<sequence>MVLNRSYEIKQIIEFWDESHDWRWATFSADGCYLIIGVPHTLFVYKGNLEF</sequence>
<name>A0ABR8D5M2_9NOST</name>
<protein>
    <submittedName>
        <fullName evidence="1">Uncharacterized protein</fullName>
    </submittedName>
</protein>
<accession>A0ABR8D5M2</accession>
<reference evidence="1 2" key="1">
    <citation type="journal article" date="2020" name="ISME J.">
        <title>Comparative genomics reveals insights into cyanobacterial evolution and habitat adaptation.</title>
        <authorList>
            <person name="Chen M.Y."/>
            <person name="Teng W.K."/>
            <person name="Zhao L."/>
            <person name="Hu C.X."/>
            <person name="Zhou Y.K."/>
            <person name="Han B.P."/>
            <person name="Song L.R."/>
            <person name="Shu W.S."/>
        </authorList>
    </citation>
    <scope>NUCLEOTIDE SEQUENCE [LARGE SCALE GENOMIC DNA]</scope>
    <source>
        <strain evidence="1 2">FACHB-119</strain>
    </source>
</reference>
<proteinExistence type="predicted"/>
<dbReference type="EMBL" id="JACJSG010000024">
    <property type="protein sequence ID" value="MBD2502458.1"/>
    <property type="molecule type" value="Genomic_DNA"/>
</dbReference>
<evidence type="ECO:0000313" key="1">
    <source>
        <dbReference type="EMBL" id="MBD2502458.1"/>
    </source>
</evidence>
<dbReference type="Proteomes" id="UP000661112">
    <property type="component" value="Unassembled WGS sequence"/>
</dbReference>